<dbReference type="FunFam" id="4.10.1100.10:FF:000001">
    <property type="entry name" value="Squamosa promoter-binding-like protein 14"/>
    <property type="match status" value="1"/>
</dbReference>
<organism evidence="12 13">
    <name type="scientific">Panicum miliaceum</name>
    <name type="common">Proso millet</name>
    <name type="synonym">Broomcorn millet</name>
    <dbReference type="NCBI Taxonomy" id="4540"/>
    <lineage>
        <taxon>Eukaryota</taxon>
        <taxon>Viridiplantae</taxon>
        <taxon>Streptophyta</taxon>
        <taxon>Embryophyta</taxon>
        <taxon>Tracheophyta</taxon>
        <taxon>Spermatophyta</taxon>
        <taxon>Magnoliopsida</taxon>
        <taxon>Liliopsida</taxon>
        <taxon>Poales</taxon>
        <taxon>Poaceae</taxon>
        <taxon>PACMAD clade</taxon>
        <taxon>Panicoideae</taxon>
        <taxon>Panicodae</taxon>
        <taxon>Paniceae</taxon>
        <taxon>Panicinae</taxon>
        <taxon>Panicum</taxon>
        <taxon>Panicum sect. Panicum</taxon>
    </lineage>
</organism>
<feature type="region of interest" description="Disordered" evidence="10">
    <location>
        <begin position="318"/>
        <end position="391"/>
    </location>
</feature>
<dbReference type="SUPFAM" id="SSF103612">
    <property type="entry name" value="SBT domain"/>
    <property type="match status" value="1"/>
</dbReference>
<evidence type="ECO:0000256" key="9">
    <source>
        <dbReference type="PROSITE-ProRule" id="PRU00470"/>
    </source>
</evidence>
<dbReference type="PROSITE" id="PS51141">
    <property type="entry name" value="ZF_SBP"/>
    <property type="match status" value="1"/>
</dbReference>
<reference evidence="13" key="1">
    <citation type="journal article" date="2019" name="Nat. Commun.">
        <title>The genome of broomcorn millet.</title>
        <authorList>
            <person name="Zou C."/>
            <person name="Miki D."/>
            <person name="Li D."/>
            <person name="Tang Q."/>
            <person name="Xiao L."/>
            <person name="Rajput S."/>
            <person name="Deng P."/>
            <person name="Jia W."/>
            <person name="Huang R."/>
            <person name="Zhang M."/>
            <person name="Sun Y."/>
            <person name="Hu J."/>
            <person name="Fu X."/>
            <person name="Schnable P.S."/>
            <person name="Li F."/>
            <person name="Zhang H."/>
            <person name="Feng B."/>
            <person name="Zhu X."/>
            <person name="Liu R."/>
            <person name="Schnable J.C."/>
            <person name="Zhu J.-K."/>
            <person name="Zhang H."/>
        </authorList>
    </citation>
    <scope>NUCLEOTIDE SEQUENCE [LARGE SCALE GENOMIC DNA]</scope>
</reference>
<dbReference type="PANTHER" id="PTHR31251:SF195">
    <property type="entry name" value="SBP-DOMAIN PROTEIN 5"/>
    <property type="match status" value="1"/>
</dbReference>
<evidence type="ECO:0000256" key="3">
    <source>
        <dbReference type="ARBA" id="ARBA00022771"/>
    </source>
</evidence>
<dbReference type="GO" id="GO:0003677">
    <property type="term" value="F:DNA binding"/>
    <property type="evidence" value="ECO:0007669"/>
    <property type="project" value="UniProtKB-KW"/>
</dbReference>
<feature type="domain" description="SBP-type" evidence="11">
    <location>
        <begin position="79"/>
        <end position="156"/>
    </location>
</feature>
<comment type="caution">
    <text evidence="12">The sequence shown here is derived from an EMBL/GenBank/DDBJ whole genome shotgun (WGS) entry which is preliminary data.</text>
</comment>
<dbReference type="InterPro" id="IPR004333">
    <property type="entry name" value="SBP_dom"/>
</dbReference>
<dbReference type="OrthoDB" id="514967at2759"/>
<keyword evidence="13" id="KW-1185">Reference proteome</keyword>
<dbReference type="PANTHER" id="PTHR31251">
    <property type="entry name" value="SQUAMOSA PROMOTER-BINDING-LIKE PROTEIN 4"/>
    <property type="match status" value="1"/>
</dbReference>
<keyword evidence="8" id="KW-0539">Nucleus</keyword>
<comment type="subcellular location">
    <subcellularLocation>
        <location evidence="1">Nucleus</location>
    </subcellularLocation>
</comment>
<protein>
    <submittedName>
        <fullName evidence="12">Squamosa promoter-binding-like protein 14 isoform X1</fullName>
    </submittedName>
</protein>
<evidence type="ECO:0000313" key="12">
    <source>
        <dbReference type="EMBL" id="RLM74648.1"/>
    </source>
</evidence>
<dbReference type="STRING" id="4540.A0A3L6Q9Z9"/>
<keyword evidence="5" id="KW-0805">Transcription regulation</keyword>
<dbReference type="Gene3D" id="4.10.1100.10">
    <property type="entry name" value="Transcription factor, SBP-box domain"/>
    <property type="match status" value="1"/>
</dbReference>
<evidence type="ECO:0000256" key="10">
    <source>
        <dbReference type="SAM" id="MobiDB-lite"/>
    </source>
</evidence>
<keyword evidence="7" id="KW-0804">Transcription</keyword>
<feature type="compositionally biased region" description="Polar residues" evidence="10">
    <location>
        <begin position="374"/>
        <end position="391"/>
    </location>
</feature>
<keyword evidence="3 9" id="KW-0863">Zinc-finger</keyword>
<evidence type="ECO:0000313" key="13">
    <source>
        <dbReference type="Proteomes" id="UP000275267"/>
    </source>
</evidence>
<dbReference type="Pfam" id="PF03110">
    <property type="entry name" value="SBP"/>
    <property type="match status" value="1"/>
</dbReference>
<gene>
    <name evidence="12" type="ORF">C2845_PM15G18460</name>
</gene>
<feature type="region of interest" description="Disordered" evidence="10">
    <location>
        <begin position="228"/>
        <end position="258"/>
    </location>
</feature>
<feature type="compositionally biased region" description="Basic residues" evidence="10">
    <location>
        <begin position="146"/>
        <end position="156"/>
    </location>
</feature>
<evidence type="ECO:0000256" key="8">
    <source>
        <dbReference type="ARBA" id="ARBA00023242"/>
    </source>
</evidence>
<feature type="region of interest" description="Disordered" evidence="10">
    <location>
        <begin position="35"/>
        <end position="79"/>
    </location>
</feature>
<name>A0A3L6Q9Z9_PANMI</name>
<dbReference type="InterPro" id="IPR044817">
    <property type="entry name" value="SBP-like"/>
</dbReference>
<feature type="region of interest" description="Disordered" evidence="10">
    <location>
        <begin position="146"/>
        <end position="165"/>
    </location>
</feature>
<dbReference type="GO" id="GO:0005634">
    <property type="term" value="C:nucleus"/>
    <property type="evidence" value="ECO:0007669"/>
    <property type="project" value="UniProtKB-SubCell"/>
</dbReference>
<dbReference type="Proteomes" id="UP000275267">
    <property type="component" value="Unassembled WGS sequence"/>
</dbReference>
<evidence type="ECO:0000256" key="7">
    <source>
        <dbReference type="ARBA" id="ARBA00023163"/>
    </source>
</evidence>
<dbReference type="InterPro" id="IPR036893">
    <property type="entry name" value="SBP_sf"/>
</dbReference>
<keyword evidence="2" id="KW-0479">Metal-binding</keyword>
<accession>A0A3L6Q9Z9</accession>
<dbReference type="GO" id="GO:0008270">
    <property type="term" value="F:zinc ion binding"/>
    <property type="evidence" value="ECO:0007669"/>
    <property type="project" value="UniProtKB-KW"/>
</dbReference>
<dbReference type="AlphaFoldDB" id="A0A3L6Q9Z9"/>
<keyword evidence="4" id="KW-0862">Zinc</keyword>
<evidence type="ECO:0000256" key="1">
    <source>
        <dbReference type="ARBA" id="ARBA00004123"/>
    </source>
</evidence>
<dbReference type="EMBL" id="PQIB02000013">
    <property type="protein sequence ID" value="RLM74648.1"/>
    <property type="molecule type" value="Genomic_DNA"/>
</dbReference>
<feature type="compositionally biased region" description="Low complexity" evidence="10">
    <location>
        <begin position="228"/>
        <end position="244"/>
    </location>
</feature>
<feature type="compositionally biased region" description="Gly residues" evidence="10">
    <location>
        <begin position="36"/>
        <end position="47"/>
    </location>
</feature>
<evidence type="ECO:0000256" key="2">
    <source>
        <dbReference type="ARBA" id="ARBA00022723"/>
    </source>
</evidence>
<evidence type="ECO:0000256" key="4">
    <source>
        <dbReference type="ARBA" id="ARBA00022833"/>
    </source>
</evidence>
<evidence type="ECO:0000256" key="5">
    <source>
        <dbReference type="ARBA" id="ARBA00023015"/>
    </source>
</evidence>
<evidence type="ECO:0000259" key="11">
    <source>
        <dbReference type="PROSITE" id="PS51141"/>
    </source>
</evidence>
<keyword evidence="6" id="KW-0238">DNA-binding</keyword>
<feature type="compositionally biased region" description="Low complexity" evidence="10">
    <location>
        <begin position="344"/>
        <end position="355"/>
    </location>
</feature>
<sequence length="391" mass="40590">MEAASAGGGSGGGGGDDHLHGLKFGKKIYFEDAGASGSGSGSRGGSASGASEPPPPPSASPPRAAAGRRGRGAAGSSAPPRCQVEGCNVDLTGAKTYHCRHKVCAMHSKAPLVVVNGIEQRFCQQCSRFHQLHEFDQQKRSCRRRLTGHNERRRRPPAGPLASRYGRLAASLGGEPGRFRSFLLDFSYPRVPSSMRDGWQAVRPGERVPGSIQWQASLDPHHHSAIAGYGAHSYGSQGSSSSGPPVFPGPELPPGGCLAGVPADSSCALSLLSTQPWDTTESAGHSRAASMPATAGFDGNPVAPSLMASSYIAPSPWTGSRGHAGGRNVTPQLPPEVPLDEVHSGSSSHHGQFSGELELALQGNRPAPAPRIDQGSTSMFDQASNTSDWSL</sequence>
<proteinExistence type="predicted"/>
<evidence type="ECO:0000256" key="6">
    <source>
        <dbReference type="ARBA" id="ARBA00023125"/>
    </source>
</evidence>